<gene>
    <name evidence="1" type="ORF">DERYTH_LOCUS26411</name>
</gene>
<evidence type="ECO:0000313" key="1">
    <source>
        <dbReference type="EMBL" id="CAG8817253.1"/>
    </source>
</evidence>
<proteinExistence type="predicted"/>
<sequence length="57" mass="6798">HTNTIQLNHPFFLLYEQDATSPVEITENKLINEFKLRNTIIYRACEIVDKLSQHHEM</sequence>
<feature type="non-terminal residue" evidence="1">
    <location>
        <position position="57"/>
    </location>
</feature>
<reference evidence="1" key="1">
    <citation type="submission" date="2021-06" db="EMBL/GenBank/DDBJ databases">
        <authorList>
            <person name="Kallberg Y."/>
            <person name="Tangrot J."/>
            <person name="Rosling A."/>
        </authorList>
    </citation>
    <scope>NUCLEOTIDE SEQUENCE</scope>
    <source>
        <strain evidence="1">MA453B</strain>
    </source>
</reference>
<evidence type="ECO:0000313" key="2">
    <source>
        <dbReference type="Proteomes" id="UP000789405"/>
    </source>
</evidence>
<organism evidence="1 2">
    <name type="scientific">Dentiscutata erythropus</name>
    <dbReference type="NCBI Taxonomy" id="1348616"/>
    <lineage>
        <taxon>Eukaryota</taxon>
        <taxon>Fungi</taxon>
        <taxon>Fungi incertae sedis</taxon>
        <taxon>Mucoromycota</taxon>
        <taxon>Glomeromycotina</taxon>
        <taxon>Glomeromycetes</taxon>
        <taxon>Diversisporales</taxon>
        <taxon>Gigasporaceae</taxon>
        <taxon>Dentiscutata</taxon>
    </lineage>
</organism>
<keyword evidence="2" id="KW-1185">Reference proteome</keyword>
<comment type="caution">
    <text evidence="1">The sequence shown here is derived from an EMBL/GenBank/DDBJ whole genome shotgun (WGS) entry which is preliminary data.</text>
</comment>
<protein>
    <submittedName>
        <fullName evidence="1">8149_t:CDS:1</fullName>
    </submittedName>
</protein>
<dbReference type="Proteomes" id="UP000789405">
    <property type="component" value="Unassembled WGS sequence"/>
</dbReference>
<feature type="non-terminal residue" evidence="1">
    <location>
        <position position="1"/>
    </location>
</feature>
<accession>A0A9N9KBW6</accession>
<name>A0A9N9KBW6_9GLOM</name>
<dbReference type="AlphaFoldDB" id="A0A9N9KBW6"/>
<dbReference type="EMBL" id="CAJVPY010054997">
    <property type="protein sequence ID" value="CAG8817253.1"/>
    <property type="molecule type" value="Genomic_DNA"/>
</dbReference>